<keyword evidence="1" id="KW-0472">Membrane</keyword>
<dbReference type="OrthoDB" id="62567at2"/>
<dbReference type="PANTHER" id="PTHR46623:SF6">
    <property type="entry name" value="ALPHA_BETA-HYDROLASES SUPERFAMILY PROTEIN"/>
    <property type="match status" value="1"/>
</dbReference>
<feature type="domain" description="Dienelactone hydrolase" evidence="2">
    <location>
        <begin position="19"/>
        <end position="230"/>
    </location>
</feature>
<dbReference type="AlphaFoldDB" id="A0A2U1A7X2"/>
<comment type="caution">
    <text evidence="3">The sequence shown here is derived from an EMBL/GenBank/DDBJ whole genome shotgun (WGS) entry which is preliminary data.</text>
</comment>
<dbReference type="EMBL" id="QJSQ01000013">
    <property type="protein sequence ID" value="PYE21636.1"/>
    <property type="molecule type" value="Genomic_DNA"/>
</dbReference>
<dbReference type="RefSeq" id="WP_110386008.1">
    <property type="nucleotide sequence ID" value="NZ_JACHVZ010000017.1"/>
</dbReference>
<name>A0A2U1A7X2_9BURK</name>
<protein>
    <submittedName>
        <fullName evidence="3">Carboxymethylenebutenolidase</fullName>
    </submittedName>
</protein>
<evidence type="ECO:0000259" key="2">
    <source>
        <dbReference type="Pfam" id="PF01738"/>
    </source>
</evidence>
<dbReference type="InterPro" id="IPR051049">
    <property type="entry name" value="Dienelactone_hydrolase-like"/>
</dbReference>
<dbReference type="Proteomes" id="UP000247772">
    <property type="component" value="Unassembled WGS sequence"/>
</dbReference>
<dbReference type="InterPro" id="IPR029058">
    <property type="entry name" value="AB_hydrolase_fold"/>
</dbReference>
<dbReference type="GO" id="GO:0016787">
    <property type="term" value="F:hydrolase activity"/>
    <property type="evidence" value="ECO:0007669"/>
    <property type="project" value="InterPro"/>
</dbReference>
<evidence type="ECO:0000313" key="4">
    <source>
        <dbReference type="Proteomes" id="UP000247772"/>
    </source>
</evidence>
<reference evidence="3 4" key="1">
    <citation type="submission" date="2018-06" db="EMBL/GenBank/DDBJ databases">
        <title>Genomic Encyclopedia of Type Strains, Phase IV (KMG-V): Genome sequencing to study the core and pangenomes of soil and plant-associated prokaryotes.</title>
        <authorList>
            <person name="Whitman W."/>
        </authorList>
    </citation>
    <scope>NUCLEOTIDE SEQUENCE [LARGE SCALE GENOMIC DNA]</scope>
    <source>
        <strain evidence="3 4">SRCL-318</strain>
    </source>
</reference>
<feature type="transmembrane region" description="Helical" evidence="1">
    <location>
        <begin position="112"/>
        <end position="141"/>
    </location>
</feature>
<gene>
    <name evidence="3" type="ORF">C7410_11359</name>
</gene>
<dbReference type="InterPro" id="IPR002925">
    <property type="entry name" value="Dienelactn_hydro"/>
</dbReference>
<dbReference type="Gene3D" id="3.40.50.1820">
    <property type="entry name" value="alpha/beta hydrolase"/>
    <property type="match status" value="1"/>
</dbReference>
<keyword evidence="1" id="KW-0812">Transmembrane</keyword>
<proteinExistence type="predicted"/>
<accession>A0A2U1A7X2</accession>
<evidence type="ECO:0000256" key="1">
    <source>
        <dbReference type="SAM" id="Phobius"/>
    </source>
</evidence>
<sequence>MKQSAGSMISFTRPDGQSLQGYLAKPEKTEGAPAIVVIQEWWGLNDQIRGVADRLAQAGYLALVPDLYRGKSTVEQEEAHHLMTGLDFADAASQDVYGAVTYLKTLTDRVSVTGYCMGGALTLLAATMVPGLASAVVWYGFPPLEYLDASKITAPILGHFATQDQAFSIETVAELETKLKGANVDVEFHRYFAHHAFANETAVGPSRIAITQYDPVWAQLAWDRSLTFWGRTMWPQRTVR</sequence>
<keyword evidence="1" id="KW-1133">Transmembrane helix</keyword>
<dbReference type="Pfam" id="PF01738">
    <property type="entry name" value="DLH"/>
    <property type="match status" value="1"/>
</dbReference>
<evidence type="ECO:0000313" key="3">
    <source>
        <dbReference type="EMBL" id="PYE21636.1"/>
    </source>
</evidence>
<organism evidence="3 4">
    <name type="scientific">Paraburkholderia silvatlantica</name>
    <dbReference type="NCBI Taxonomy" id="321895"/>
    <lineage>
        <taxon>Bacteria</taxon>
        <taxon>Pseudomonadati</taxon>
        <taxon>Pseudomonadota</taxon>
        <taxon>Betaproteobacteria</taxon>
        <taxon>Burkholderiales</taxon>
        <taxon>Burkholderiaceae</taxon>
        <taxon>Paraburkholderia</taxon>
    </lineage>
</organism>
<dbReference type="SUPFAM" id="SSF53474">
    <property type="entry name" value="alpha/beta-Hydrolases"/>
    <property type="match status" value="1"/>
</dbReference>
<dbReference type="PANTHER" id="PTHR46623">
    <property type="entry name" value="CARBOXYMETHYLENEBUTENOLIDASE-RELATED"/>
    <property type="match status" value="1"/>
</dbReference>